<dbReference type="InterPro" id="IPR050109">
    <property type="entry name" value="HTH-type_TetR-like_transc_reg"/>
</dbReference>
<evidence type="ECO:0000256" key="3">
    <source>
        <dbReference type="ARBA" id="ARBA00023163"/>
    </source>
</evidence>
<sequence length="218" mass="24453">MPSEKTQLTRAEQRRADTEAQLVRSAAEVFGRLGYHATRVSDIAEEAGVGQGTFYRYFEDKRDVLDAVVASMMERLGKVFEDNNAAEQINDLAEYRARAADIATKAFDLIAVEHRSVGFLMRELPSIDERAVSGMSGLTDLMHTVIEQYYVVGIRRGYFRADLDTDAAATGVLGLGLIAVWSILRDPEDQEFRRRYGDTVVDFIVRHAVKDLTEVTQP</sequence>
<dbReference type="SUPFAM" id="SSF48498">
    <property type="entry name" value="Tetracyclin repressor-like, C-terminal domain"/>
    <property type="match status" value="1"/>
</dbReference>
<evidence type="ECO:0000313" key="6">
    <source>
        <dbReference type="EMBL" id="NMN96366.1"/>
    </source>
</evidence>
<protein>
    <submittedName>
        <fullName evidence="6">TetR/AcrR family transcriptional regulator</fullName>
    </submittedName>
</protein>
<dbReference type="GO" id="GO:0000976">
    <property type="term" value="F:transcription cis-regulatory region binding"/>
    <property type="evidence" value="ECO:0007669"/>
    <property type="project" value="TreeGrafter"/>
</dbReference>
<accession>A0A848KF52</accession>
<dbReference type="PANTHER" id="PTHR30055">
    <property type="entry name" value="HTH-TYPE TRANSCRIPTIONAL REGULATOR RUTR"/>
    <property type="match status" value="1"/>
</dbReference>
<dbReference type="PROSITE" id="PS50977">
    <property type="entry name" value="HTH_TETR_2"/>
    <property type="match status" value="1"/>
</dbReference>
<dbReference type="Gene3D" id="1.10.357.10">
    <property type="entry name" value="Tetracycline Repressor, domain 2"/>
    <property type="match status" value="1"/>
</dbReference>
<dbReference type="PRINTS" id="PR00455">
    <property type="entry name" value="HTHTETR"/>
</dbReference>
<keyword evidence="3" id="KW-0804">Transcription</keyword>
<evidence type="ECO:0000256" key="2">
    <source>
        <dbReference type="ARBA" id="ARBA00023125"/>
    </source>
</evidence>
<comment type="caution">
    <text evidence="6">The sequence shown here is derived from an EMBL/GenBank/DDBJ whole genome shotgun (WGS) entry which is preliminary data.</text>
</comment>
<evidence type="ECO:0000256" key="4">
    <source>
        <dbReference type="PROSITE-ProRule" id="PRU00335"/>
    </source>
</evidence>
<name>A0A848KF52_9NOCA</name>
<keyword evidence="7" id="KW-1185">Reference proteome</keyword>
<reference evidence="6 7" key="2">
    <citation type="submission" date="2020-06" db="EMBL/GenBank/DDBJ databases">
        <title>Antribacter stalactiti gen. nov., sp. nov., a new member of the family Nacardiaceae isolated from a cave.</title>
        <authorList>
            <person name="Kim I.S."/>
        </authorList>
    </citation>
    <scope>NUCLEOTIDE SEQUENCE [LARGE SCALE GENOMIC DNA]</scope>
    <source>
        <strain evidence="6 7">YC2-7</strain>
    </source>
</reference>
<dbReference type="SUPFAM" id="SSF46689">
    <property type="entry name" value="Homeodomain-like"/>
    <property type="match status" value="1"/>
</dbReference>
<keyword evidence="2 4" id="KW-0238">DNA-binding</keyword>
<proteinExistence type="predicted"/>
<organism evidence="6 7">
    <name type="scientific">Antrihabitans stalactiti</name>
    <dbReference type="NCBI Taxonomy" id="2584121"/>
    <lineage>
        <taxon>Bacteria</taxon>
        <taxon>Bacillati</taxon>
        <taxon>Actinomycetota</taxon>
        <taxon>Actinomycetes</taxon>
        <taxon>Mycobacteriales</taxon>
        <taxon>Nocardiaceae</taxon>
        <taxon>Antrihabitans</taxon>
    </lineage>
</organism>
<dbReference type="PANTHER" id="PTHR30055:SF234">
    <property type="entry name" value="HTH-TYPE TRANSCRIPTIONAL REGULATOR BETI"/>
    <property type="match status" value="1"/>
</dbReference>
<evidence type="ECO:0000313" key="7">
    <source>
        <dbReference type="Proteomes" id="UP000535543"/>
    </source>
</evidence>
<dbReference type="Proteomes" id="UP000535543">
    <property type="component" value="Unassembled WGS sequence"/>
</dbReference>
<keyword evidence="1" id="KW-0805">Transcription regulation</keyword>
<feature type="DNA-binding region" description="H-T-H motif" evidence="4">
    <location>
        <begin position="39"/>
        <end position="58"/>
    </location>
</feature>
<dbReference type="Pfam" id="PF00440">
    <property type="entry name" value="TetR_N"/>
    <property type="match status" value="1"/>
</dbReference>
<dbReference type="RefSeq" id="WP_169588264.1">
    <property type="nucleotide sequence ID" value="NZ_VCQU01000005.1"/>
</dbReference>
<dbReference type="AlphaFoldDB" id="A0A848KF52"/>
<evidence type="ECO:0000259" key="5">
    <source>
        <dbReference type="PROSITE" id="PS50977"/>
    </source>
</evidence>
<reference evidence="6 7" key="1">
    <citation type="submission" date="2019-05" db="EMBL/GenBank/DDBJ databases">
        <authorList>
            <person name="Lee S.D."/>
        </authorList>
    </citation>
    <scope>NUCLEOTIDE SEQUENCE [LARGE SCALE GENOMIC DNA]</scope>
    <source>
        <strain evidence="6 7">YC2-7</strain>
    </source>
</reference>
<dbReference type="GO" id="GO:0003700">
    <property type="term" value="F:DNA-binding transcription factor activity"/>
    <property type="evidence" value="ECO:0007669"/>
    <property type="project" value="TreeGrafter"/>
</dbReference>
<gene>
    <name evidence="6" type="ORF">FGL95_15095</name>
</gene>
<dbReference type="InterPro" id="IPR009057">
    <property type="entry name" value="Homeodomain-like_sf"/>
</dbReference>
<dbReference type="InterPro" id="IPR001647">
    <property type="entry name" value="HTH_TetR"/>
</dbReference>
<feature type="domain" description="HTH tetR-type" evidence="5">
    <location>
        <begin position="16"/>
        <end position="76"/>
    </location>
</feature>
<dbReference type="InterPro" id="IPR036271">
    <property type="entry name" value="Tet_transcr_reg_TetR-rel_C_sf"/>
</dbReference>
<dbReference type="EMBL" id="VCQU01000005">
    <property type="protein sequence ID" value="NMN96366.1"/>
    <property type="molecule type" value="Genomic_DNA"/>
</dbReference>
<evidence type="ECO:0000256" key="1">
    <source>
        <dbReference type="ARBA" id="ARBA00023015"/>
    </source>
</evidence>